<dbReference type="AlphaFoldDB" id="A0A2S7KLH8"/>
<keyword evidence="2" id="KW-1185">Reference proteome</keyword>
<protein>
    <recommendedName>
        <fullName evidence="3">STAS domain-containing protein</fullName>
    </recommendedName>
</protein>
<dbReference type="InterPro" id="IPR036513">
    <property type="entry name" value="STAS_dom_sf"/>
</dbReference>
<dbReference type="Proteomes" id="UP000239800">
    <property type="component" value="Unassembled WGS sequence"/>
</dbReference>
<evidence type="ECO:0008006" key="3">
    <source>
        <dbReference type="Google" id="ProtNLM"/>
    </source>
</evidence>
<name>A0A2S7KLH8_9FLAO</name>
<evidence type="ECO:0000313" key="1">
    <source>
        <dbReference type="EMBL" id="PQB03489.1"/>
    </source>
</evidence>
<sequence>MALCIEQKESIFEFTGSFHASQTQQVRTYFKHKLNGDGKFEICLQKLEDIDLAGVIMLRCIKDSALELGCQISVRLGNNQRILGPFRQLNEPMLVA</sequence>
<comment type="caution">
    <text evidence="1">The sequence shown here is derived from an EMBL/GenBank/DDBJ whole genome shotgun (WGS) entry which is preliminary data.</text>
</comment>
<proteinExistence type="predicted"/>
<accession>A0A2S7KLH8</accession>
<organism evidence="1 2">
    <name type="scientific">Aureitalea marina</name>
    <dbReference type="NCBI Taxonomy" id="930804"/>
    <lineage>
        <taxon>Bacteria</taxon>
        <taxon>Pseudomonadati</taxon>
        <taxon>Bacteroidota</taxon>
        <taxon>Flavobacteriia</taxon>
        <taxon>Flavobacteriales</taxon>
        <taxon>Flavobacteriaceae</taxon>
        <taxon>Aureitalea</taxon>
    </lineage>
</organism>
<reference evidence="1 2" key="1">
    <citation type="submission" date="2016-11" db="EMBL/GenBank/DDBJ databases">
        <title>Trade-off between light-utilization and light-protection in marine flavobacteria.</title>
        <authorList>
            <person name="Kumagai Y."/>
        </authorList>
    </citation>
    <scope>NUCLEOTIDE SEQUENCE [LARGE SCALE GENOMIC DNA]</scope>
    <source>
        <strain evidence="1 2">NBRC 107741</strain>
    </source>
</reference>
<evidence type="ECO:0000313" key="2">
    <source>
        <dbReference type="Proteomes" id="UP000239800"/>
    </source>
</evidence>
<dbReference type="SUPFAM" id="SSF52091">
    <property type="entry name" value="SpoIIaa-like"/>
    <property type="match status" value="1"/>
</dbReference>
<gene>
    <name evidence="1" type="ORF">BST85_00205</name>
</gene>
<dbReference type="EMBL" id="MQUB01000001">
    <property type="protein sequence ID" value="PQB03489.1"/>
    <property type="molecule type" value="Genomic_DNA"/>
</dbReference>
<dbReference type="RefSeq" id="WP_104811413.1">
    <property type="nucleotide sequence ID" value="NZ_MQUB01000001.1"/>
</dbReference>